<name>A0A4U5MT75_STECR</name>
<protein>
    <submittedName>
        <fullName evidence="2">Uncharacterized protein</fullName>
    </submittedName>
</protein>
<gene>
    <name evidence="2" type="ORF">L596_020337</name>
</gene>
<keyword evidence="1" id="KW-0812">Transmembrane</keyword>
<keyword evidence="3" id="KW-1185">Reference proteome</keyword>
<proteinExistence type="predicted"/>
<keyword evidence="1" id="KW-1133">Transmembrane helix</keyword>
<feature type="transmembrane region" description="Helical" evidence="1">
    <location>
        <begin position="36"/>
        <end position="58"/>
    </location>
</feature>
<accession>A0A4U5MT75</accession>
<comment type="caution">
    <text evidence="2">The sequence shown here is derived from an EMBL/GenBank/DDBJ whole genome shotgun (WGS) entry which is preliminary data.</text>
</comment>
<organism evidence="2 3">
    <name type="scientific">Steinernema carpocapsae</name>
    <name type="common">Entomopathogenic nematode</name>
    <dbReference type="NCBI Taxonomy" id="34508"/>
    <lineage>
        <taxon>Eukaryota</taxon>
        <taxon>Metazoa</taxon>
        <taxon>Ecdysozoa</taxon>
        <taxon>Nematoda</taxon>
        <taxon>Chromadorea</taxon>
        <taxon>Rhabditida</taxon>
        <taxon>Tylenchina</taxon>
        <taxon>Panagrolaimomorpha</taxon>
        <taxon>Strongyloidoidea</taxon>
        <taxon>Steinernematidae</taxon>
        <taxon>Steinernema</taxon>
    </lineage>
</organism>
<reference evidence="2 3" key="1">
    <citation type="journal article" date="2015" name="Genome Biol.">
        <title>Comparative genomics of Steinernema reveals deeply conserved gene regulatory networks.</title>
        <authorList>
            <person name="Dillman A.R."/>
            <person name="Macchietto M."/>
            <person name="Porter C.F."/>
            <person name="Rogers A."/>
            <person name="Williams B."/>
            <person name="Antoshechkin I."/>
            <person name="Lee M.M."/>
            <person name="Goodwin Z."/>
            <person name="Lu X."/>
            <person name="Lewis E.E."/>
            <person name="Goodrich-Blair H."/>
            <person name="Stock S.P."/>
            <person name="Adams B.J."/>
            <person name="Sternberg P.W."/>
            <person name="Mortazavi A."/>
        </authorList>
    </citation>
    <scope>NUCLEOTIDE SEQUENCE [LARGE SCALE GENOMIC DNA]</scope>
    <source>
        <strain evidence="2 3">ALL</strain>
    </source>
</reference>
<feature type="transmembrane region" description="Helical" evidence="1">
    <location>
        <begin position="12"/>
        <end position="30"/>
    </location>
</feature>
<reference evidence="2 3" key="2">
    <citation type="journal article" date="2019" name="G3 (Bethesda)">
        <title>Hybrid Assembly of the Genome of the Entomopathogenic Nematode Steinernema carpocapsae Identifies the X-Chromosome.</title>
        <authorList>
            <person name="Serra L."/>
            <person name="Macchietto M."/>
            <person name="Macias-Munoz A."/>
            <person name="McGill C.J."/>
            <person name="Rodriguez I.M."/>
            <person name="Rodriguez B."/>
            <person name="Murad R."/>
            <person name="Mortazavi A."/>
        </authorList>
    </citation>
    <scope>NUCLEOTIDE SEQUENCE [LARGE SCALE GENOMIC DNA]</scope>
    <source>
        <strain evidence="2 3">ALL</strain>
    </source>
</reference>
<dbReference type="Proteomes" id="UP000298663">
    <property type="component" value="Unassembled WGS sequence"/>
</dbReference>
<sequence>MDRLAMKLQKVFAGSLVFNVALATILFKYSFHPSPILAIIQLMVPLSIWEMLLLLSFLSDEEIEEWLQLAAPDPELHVFHHRRRPRRPLSVIHSQGDVLRPENFITGTSEMITASDGERSWRMAEFEDFFVR</sequence>
<evidence type="ECO:0000313" key="2">
    <source>
        <dbReference type="EMBL" id="TKR72959.1"/>
    </source>
</evidence>
<dbReference type="EMBL" id="AZBU02000006">
    <property type="protein sequence ID" value="TKR72959.1"/>
    <property type="molecule type" value="Genomic_DNA"/>
</dbReference>
<evidence type="ECO:0000313" key="3">
    <source>
        <dbReference type="Proteomes" id="UP000298663"/>
    </source>
</evidence>
<evidence type="ECO:0000256" key="1">
    <source>
        <dbReference type="SAM" id="Phobius"/>
    </source>
</evidence>
<dbReference type="OrthoDB" id="5811114at2759"/>
<dbReference type="AlphaFoldDB" id="A0A4U5MT75"/>
<keyword evidence="1" id="KW-0472">Membrane</keyword>